<feature type="transmembrane region" description="Helical" evidence="1">
    <location>
        <begin position="103"/>
        <end position="125"/>
    </location>
</feature>
<dbReference type="RefSeq" id="WP_188653960.1">
    <property type="nucleotide sequence ID" value="NZ_BMIN01000009.1"/>
</dbReference>
<keyword evidence="1" id="KW-1133">Transmembrane helix</keyword>
<dbReference type="Pfam" id="PF19700">
    <property type="entry name" value="DUF6198"/>
    <property type="match status" value="1"/>
</dbReference>
<dbReference type="PANTHER" id="PTHR40078:SF1">
    <property type="entry name" value="INTEGRAL MEMBRANE PROTEIN"/>
    <property type="match status" value="1"/>
</dbReference>
<organism evidence="2 3">
    <name type="scientific">Pontibacillus salipaludis</name>
    <dbReference type="NCBI Taxonomy" id="1697394"/>
    <lineage>
        <taxon>Bacteria</taxon>
        <taxon>Bacillati</taxon>
        <taxon>Bacillota</taxon>
        <taxon>Bacilli</taxon>
        <taxon>Bacillales</taxon>
        <taxon>Bacillaceae</taxon>
        <taxon>Pontibacillus</taxon>
    </lineage>
</organism>
<dbReference type="Proteomes" id="UP000642571">
    <property type="component" value="Unassembled WGS sequence"/>
</dbReference>
<reference evidence="3" key="1">
    <citation type="journal article" date="2019" name="Int. J. Syst. Evol. Microbiol.">
        <title>The Global Catalogue of Microorganisms (GCM) 10K type strain sequencing project: providing services to taxonomists for standard genome sequencing and annotation.</title>
        <authorList>
            <consortium name="The Broad Institute Genomics Platform"/>
            <consortium name="The Broad Institute Genome Sequencing Center for Infectious Disease"/>
            <person name="Wu L."/>
            <person name="Ma J."/>
        </authorList>
    </citation>
    <scope>NUCLEOTIDE SEQUENCE [LARGE SCALE GENOMIC DNA]</scope>
    <source>
        <strain evidence="3">CGMCC 1.15353</strain>
    </source>
</reference>
<dbReference type="EMBL" id="BMIN01000009">
    <property type="protein sequence ID" value="GGD15117.1"/>
    <property type="molecule type" value="Genomic_DNA"/>
</dbReference>
<feature type="transmembrane region" description="Helical" evidence="1">
    <location>
        <begin position="7"/>
        <end position="37"/>
    </location>
</feature>
<keyword evidence="1" id="KW-0472">Membrane</keyword>
<keyword evidence="3" id="KW-1185">Reference proteome</keyword>
<accession>A0ABQ1Q5M2</accession>
<proteinExistence type="predicted"/>
<feature type="transmembrane region" description="Helical" evidence="1">
    <location>
        <begin position="43"/>
        <end position="62"/>
    </location>
</feature>
<gene>
    <name evidence="2" type="primary">yyaS</name>
    <name evidence="2" type="ORF">GCM10011389_23500</name>
</gene>
<comment type="caution">
    <text evidence="2">The sequence shown here is derived from an EMBL/GenBank/DDBJ whole genome shotgun (WGS) entry which is preliminary data.</text>
</comment>
<dbReference type="InterPro" id="IPR038750">
    <property type="entry name" value="YczE/YyaS-like"/>
</dbReference>
<protein>
    <submittedName>
        <fullName evidence="2">Uncharacterized protein</fullName>
    </submittedName>
</protein>
<sequence>MVYRVSIYLLGMLVNFFGVALLIKATLGAGFWTALFVGLSDQLGFTVGIWYALFQFLFIFANGWLMKQKPEPRAIIPLVLESLILDFWLEVVFHDFTLLQAPFLLQIGALTLGITLSAIGVGIYILPALPRAPVDQLFLAIASRFTLSLRLSQTLVALTTSTSALLIGGPVGLGTAAGVLFAGPIIQLTYSRAYPYYYLIHPRYKKRYELAL</sequence>
<evidence type="ECO:0000313" key="3">
    <source>
        <dbReference type="Proteomes" id="UP000642571"/>
    </source>
</evidence>
<keyword evidence="1" id="KW-0812">Transmembrane</keyword>
<evidence type="ECO:0000313" key="2">
    <source>
        <dbReference type="EMBL" id="GGD15117.1"/>
    </source>
</evidence>
<feature type="transmembrane region" description="Helical" evidence="1">
    <location>
        <begin position="164"/>
        <end position="186"/>
    </location>
</feature>
<dbReference type="PANTHER" id="PTHR40078">
    <property type="entry name" value="INTEGRAL MEMBRANE PROTEIN-RELATED"/>
    <property type="match status" value="1"/>
</dbReference>
<name>A0ABQ1Q5M2_9BACI</name>
<evidence type="ECO:0000256" key="1">
    <source>
        <dbReference type="SAM" id="Phobius"/>
    </source>
</evidence>